<dbReference type="Pfam" id="PF01535">
    <property type="entry name" value="PPR"/>
    <property type="match status" value="5"/>
</dbReference>
<dbReference type="InterPro" id="IPR046960">
    <property type="entry name" value="PPR_At4g14850-like_plant"/>
</dbReference>
<name>A0A1D1XSA5_9ARAE</name>
<dbReference type="InterPro" id="IPR011990">
    <property type="entry name" value="TPR-like_helical_dom_sf"/>
</dbReference>
<dbReference type="PROSITE" id="PS51375">
    <property type="entry name" value="PPR"/>
    <property type="match status" value="4"/>
</dbReference>
<dbReference type="NCBIfam" id="TIGR00756">
    <property type="entry name" value="PPR"/>
    <property type="match status" value="5"/>
</dbReference>
<sequence>MVRFSLFSRFFMSAASESIKSSWDPNVSLRLGHPTLMILEKCGTREHFRQILAQMVRIHLIFQTFPMSRLLHFTAVSHPENLDIAVVLFDHFTPNPNLYIYNTMLRALTFSSSKCIGYYKSMLLACIFPDEHSLLALLKSSRSLSEGKQIHAHAVVTGLWANMYLQNSLIKMYSENGEMGLACEIFQRMHKQDIASCNIMIIGLARNGRSLEALKLFHSLAVLGFEPDQYTIMGLLLCCSQQRDPFQGKSIHAWMVRRTHMNNWDLVLYNALLDMYAKCAEMNTAMRVFERLEEKDTVSWNTMIARFADQGNLDFAHSLFKQMPNRDTVSWNSLLSGYAQNGNWNSAIKVFEDMVAYNVRLDKVSMLALICSASEMKLLYQGRSFHAWLFKNNVGLDDFLGSALIDMYCKCGSIEKAIVIFKSIPGRDVALWTAMISGLACHGHGVKALDLFQQMQEYGIIPNASTLIAVLTACSHAGLVDSGCTVFEAIKENYGIDPNVEHYGCLIDLLTRAGRLIEAKKVIEKMPMKPSRSIWGALLTACKNQGNLQLAKIASRELLKLEPEEESGYVLLSNLLAADGNWSHSGNIRMIMDSRGMKKMAGCSVVFIDAVAHSFTASDLNHTMWEMIYCTLSHLNVQMNSDTAHC</sequence>
<dbReference type="EMBL" id="GDJX01022658">
    <property type="protein sequence ID" value="JAT45278.1"/>
    <property type="molecule type" value="Transcribed_RNA"/>
</dbReference>
<dbReference type="EMBL" id="GDJX01018762">
    <property type="protein sequence ID" value="JAT49174.1"/>
    <property type="molecule type" value="Transcribed_RNA"/>
</dbReference>
<proteinExistence type="predicted"/>
<dbReference type="FunFam" id="1.25.40.10:FF:000090">
    <property type="entry name" value="Pentatricopeptide repeat-containing protein, chloroplastic"/>
    <property type="match status" value="1"/>
</dbReference>
<gene>
    <name evidence="3" type="primary">PCMP-E81_2</name>
    <name evidence="4" type="synonym">PCMP-E81_1</name>
    <name evidence="3" type="ORF">g.45854</name>
    <name evidence="4" type="ORF">g.45857</name>
</gene>
<dbReference type="PANTHER" id="PTHR47926:SF492">
    <property type="entry name" value="DYW DOMAIN-CONTAINING PROTEIN"/>
    <property type="match status" value="1"/>
</dbReference>
<dbReference type="PANTHER" id="PTHR47926">
    <property type="entry name" value="PENTATRICOPEPTIDE REPEAT-CONTAINING PROTEIN"/>
    <property type="match status" value="1"/>
</dbReference>
<protein>
    <submittedName>
        <fullName evidence="3">Pentatricopeptide repeat-containing protein At3g04750, mitochondrial</fullName>
    </submittedName>
</protein>
<feature type="repeat" description="PPR" evidence="2">
    <location>
        <begin position="193"/>
        <end position="227"/>
    </location>
</feature>
<dbReference type="FunFam" id="1.25.40.10:FF:000442">
    <property type="entry name" value="Pentatricopeptide repeat-containing protein At3g49710"/>
    <property type="match status" value="1"/>
</dbReference>
<dbReference type="InterPro" id="IPR002885">
    <property type="entry name" value="PPR_rpt"/>
</dbReference>
<evidence type="ECO:0000256" key="2">
    <source>
        <dbReference type="PROSITE-ProRule" id="PRU00708"/>
    </source>
</evidence>
<keyword evidence="1" id="KW-0677">Repeat</keyword>
<accession>A0A1D1XSA5</accession>
<evidence type="ECO:0000256" key="1">
    <source>
        <dbReference type="ARBA" id="ARBA00022737"/>
    </source>
</evidence>
<evidence type="ECO:0000313" key="4">
    <source>
        <dbReference type="EMBL" id="JAT49174.1"/>
    </source>
</evidence>
<feature type="repeat" description="PPR" evidence="2">
    <location>
        <begin position="265"/>
        <end position="299"/>
    </location>
</feature>
<organism evidence="3">
    <name type="scientific">Anthurium amnicola</name>
    <dbReference type="NCBI Taxonomy" id="1678845"/>
    <lineage>
        <taxon>Eukaryota</taxon>
        <taxon>Viridiplantae</taxon>
        <taxon>Streptophyta</taxon>
        <taxon>Embryophyta</taxon>
        <taxon>Tracheophyta</taxon>
        <taxon>Spermatophyta</taxon>
        <taxon>Magnoliopsida</taxon>
        <taxon>Liliopsida</taxon>
        <taxon>Araceae</taxon>
        <taxon>Pothoideae</taxon>
        <taxon>Potheae</taxon>
        <taxon>Anthurium</taxon>
    </lineage>
</organism>
<feature type="repeat" description="PPR" evidence="2">
    <location>
        <begin position="428"/>
        <end position="462"/>
    </location>
</feature>
<dbReference type="Gene3D" id="1.25.40.10">
    <property type="entry name" value="Tetratricopeptide repeat domain"/>
    <property type="match status" value="3"/>
</dbReference>
<dbReference type="GO" id="GO:0009451">
    <property type="term" value="P:RNA modification"/>
    <property type="evidence" value="ECO:0007669"/>
    <property type="project" value="InterPro"/>
</dbReference>
<dbReference type="InterPro" id="IPR046848">
    <property type="entry name" value="E_motif"/>
</dbReference>
<reference evidence="3" key="1">
    <citation type="submission" date="2015-07" db="EMBL/GenBank/DDBJ databases">
        <title>Transcriptome Assembly of Anthurium amnicola.</title>
        <authorList>
            <person name="Suzuki J."/>
        </authorList>
    </citation>
    <scope>NUCLEOTIDE SEQUENCE</scope>
</reference>
<dbReference type="AlphaFoldDB" id="A0A1D1XSA5"/>
<evidence type="ECO:0000313" key="3">
    <source>
        <dbReference type="EMBL" id="JAT45278.1"/>
    </source>
</evidence>
<dbReference type="GO" id="GO:0003723">
    <property type="term" value="F:RNA binding"/>
    <property type="evidence" value="ECO:0007669"/>
    <property type="project" value="InterPro"/>
</dbReference>
<dbReference type="Pfam" id="PF13041">
    <property type="entry name" value="PPR_2"/>
    <property type="match status" value="2"/>
</dbReference>
<dbReference type="Pfam" id="PF20431">
    <property type="entry name" value="E_motif"/>
    <property type="match status" value="1"/>
</dbReference>
<feature type="repeat" description="PPR" evidence="2">
    <location>
        <begin position="327"/>
        <end position="361"/>
    </location>
</feature>